<dbReference type="Proteomes" id="UP000756346">
    <property type="component" value="Unassembled WGS sequence"/>
</dbReference>
<proteinExistence type="predicted"/>
<dbReference type="EMBL" id="JAGTJQ010000001">
    <property type="protein sequence ID" value="KAH7040268.1"/>
    <property type="molecule type" value="Genomic_DNA"/>
</dbReference>
<evidence type="ECO:0000313" key="2">
    <source>
        <dbReference type="EMBL" id="KAH7040268.1"/>
    </source>
</evidence>
<reference evidence="2" key="1">
    <citation type="journal article" date="2021" name="Nat. Commun.">
        <title>Genetic determinants of endophytism in the Arabidopsis root mycobiome.</title>
        <authorList>
            <person name="Mesny F."/>
            <person name="Miyauchi S."/>
            <person name="Thiergart T."/>
            <person name="Pickel B."/>
            <person name="Atanasova L."/>
            <person name="Karlsson M."/>
            <person name="Huettel B."/>
            <person name="Barry K.W."/>
            <person name="Haridas S."/>
            <person name="Chen C."/>
            <person name="Bauer D."/>
            <person name="Andreopoulos W."/>
            <person name="Pangilinan J."/>
            <person name="LaButti K."/>
            <person name="Riley R."/>
            <person name="Lipzen A."/>
            <person name="Clum A."/>
            <person name="Drula E."/>
            <person name="Henrissat B."/>
            <person name="Kohler A."/>
            <person name="Grigoriev I.V."/>
            <person name="Martin F.M."/>
            <person name="Hacquard S."/>
        </authorList>
    </citation>
    <scope>NUCLEOTIDE SEQUENCE</scope>
    <source>
        <strain evidence="2">MPI-CAGE-CH-0230</strain>
    </source>
</reference>
<organism evidence="2 3">
    <name type="scientific">Microdochium trichocladiopsis</name>
    <dbReference type="NCBI Taxonomy" id="1682393"/>
    <lineage>
        <taxon>Eukaryota</taxon>
        <taxon>Fungi</taxon>
        <taxon>Dikarya</taxon>
        <taxon>Ascomycota</taxon>
        <taxon>Pezizomycotina</taxon>
        <taxon>Sordariomycetes</taxon>
        <taxon>Xylariomycetidae</taxon>
        <taxon>Xylariales</taxon>
        <taxon>Microdochiaceae</taxon>
        <taxon>Microdochium</taxon>
    </lineage>
</organism>
<name>A0A9P8YHT9_9PEZI</name>
<dbReference type="RefSeq" id="XP_046018323.1">
    <property type="nucleotide sequence ID" value="XM_046152239.1"/>
</dbReference>
<comment type="caution">
    <text evidence="2">The sequence shown here is derived from an EMBL/GenBank/DDBJ whole genome shotgun (WGS) entry which is preliminary data.</text>
</comment>
<accession>A0A9P8YHT9</accession>
<feature type="region of interest" description="Disordered" evidence="1">
    <location>
        <begin position="1"/>
        <end position="29"/>
    </location>
</feature>
<gene>
    <name evidence="2" type="ORF">B0I36DRAFT_310322</name>
</gene>
<keyword evidence="3" id="KW-1185">Reference proteome</keyword>
<evidence type="ECO:0000313" key="3">
    <source>
        <dbReference type="Proteomes" id="UP000756346"/>
    </source>
</evidence>
<dbReference type="GeneID" id="70181785"/>
<dbReference type="AlphaFoldDB" id="A0A9P8YHT9"/>
<sequence>MQHAADAGGRRLPIEGACARPRRDESSRDLHCTSRLLHRHHHTVGARLRLSSSGD</sequence>
<protein>
    <submittedName>
        <fullName evidence="2">Uncharacterized protein</fullName>
    </submittedName>
</protein>
<evidence type="ECO:0000256" key="1">
    <source>
        <dbReference type="SAM" id="MobiDB-lite"/>
    </source>
</evidence>